<evidence type="ECO:0000313" key="6">
    <source>
        <dbReference type="EMBL" id="KAH7030948.1"/>
    </source>
</evidence>
<feature type="compositionally biased region" description="Basic and acidic residues" evidence="3">
    <location>
        <begin position="651"/>
        <end position="660"/>
    </location>
</feature>
<dbReference type="Pfam" id="PF01119">
    <property type="entry name" value="DNA_mis_repair"/>
    <property type="match status" value="1"/>
</dbReference>
<feature type="compositionally biased region" description="Acidic residues" evidence="3">
    <location>
        <begin position="717"/>
        <end position="733"/>
    </location>
</feature>
<dbReference type="SMART" id="SM01340">
    <property type="entry name" value="DNA_mis_repair"/>
    <property type="match status" value="1"/>
</dbReference>
<dbReference type="SUPFAM" id="SSF54211">
    <property type="entry name" value="Ribosomal protein S5 domain 2-like"/>
    <property type="match status" value="1"/>
</dbReference>
<proteinExistence type="inferred from homology"/>
<dbReference type="SUPFAM" id="SSF55874">
    <property type="entry name" value="ATPase domain of HSP90 chaperone/DNA topoisomerase II/histidine kinase"/>
    <property type="match status" value="1"/>
</dbReference>
<keyword evidence="7" id="KW-1185">Reference proteome</keyword>
<dbReference type="SUPFAM" id="SSF118116">
    <property type="entry name" value="DNA mismatch repair protein MutL"/>
    <property type="match status" value="1"/>
</dbReference>
<feature type="compositionally biased region" description="Polar residues" evidence="3">
    <location>
        <begin position="595"/>
        <end position="612"/>
    </location>
</feature>
<dbReference type="CDD" id="cd03484">
    <property type="entry name" value="MutL_Trans_hPMS_2_like"/>
    <property type="match status" value="1"/>
</dbReference>
<dbReference type="GO" id="GO:0006298">
    <property type="term" value="P:mismatch repair"/>
    <property type="evidence" value="ECO:0007669"/>
    <property type="project" value="InterPro"/>
</dbReference>
<feature type="domain" description="DNA mismatch repair protein S5" evidence="5">
    <location>
        <begin position="217"/>
        <end position="357"/>
    </location>
</feature>
<dbReference type="Pfam" id="PF13589">
    <property type="entry name" value="HATPase_c_3"/>
    <property type="match status" value="1"/>
</dbReference>
<dbReference type="InterPro" id="IPR038973">
    <property type="entry name" value="MutL/Mlh/Pms-like"/>
</dbReference>
<dbReference type="OrthoDB" id="10263226at2759"/>
<organism evidence="6 7">
    <name type="scientific">Microdochium trichocladiopsis</name>
    <dbReference type="NCBI Taxonomy" id="1682393"/>
    <lineage>
        <taxon>Eukaryota</taxon>
        <taxon>Fungi</taxon>
        <taxon>Dikarya</taxon>
        <taxon>Ascomycota</taxon>
        <taxon>Pezizomycotina</taxon>
        <taxon>Sordariomycetes</taxon>
        <taxon>Xylariomycetidae</taxon>
        <taxon>Xylariales</taxon>
        <taxon>Microdochiaceae</taxon>
        <taxon>Microdochium</taxon>
    </lineage>
</organism>
<dbReference type="Gene3D" id="3.30.1540.20">
    <property type="entry name" value="MutL, C-terminal domain, dimerisation subdomain"/>
    <property type="match status" value="1"/>
</dbReference>
<reference evidence="6" key="1">
    <citation type="journal article" date="2021" name="Nat. Commun.">
        <title>Genetic determinants of endophytism in the Arabidopsis root mycobiome.</title>
        <authorList>
            <person name="Mesny F."/>
            <person name="Miyauchi S."/>
            <person name="Thiergart T."/>
            <person name="Pickel B."/>
            <person name="Atanasova L."/>
            <person name="Karlsson M."/>
            <person name="Huettel B."/>
            <person name="Barry K.W."/>
            <person name="Haridas S."/>
            <person name="Chen C."/>
            <person name="Bauer D."/>
            <person name="Andreopoulos W."/>
            <person name="Pangilinan J."/>
            <person name="LaButti K."/>
            <person name="Riley R."/>
            <person name="Lipzen A."/>
            <person name="Clum A."/>
            <person name="Drula E."/>
            <person name="Henrissat B."/>
            <person name="Kohler A."/>
            <person name="Grigoriev I.V."/>
            <person name="Martin F.M."/>
            <person name="Hacquard S."/>
        </authorList>
    </citation>
    <scope>NUCLEOTIDE SEQUENCE</scope>
    <source>
        <strain evidence="6">MPI-CAGE-CH-0230</strain>
    </source>
</reference>
<dbReference type="Pfam" id="PF08676">
    <property type="entry name" value="MutL_C"/>
    <property type="match status" value="1"/>
</dbReference>
<protein>
    <recommendedName>
        <fullName evidence="8">DNA mismatch repair protein MutL</fullName>
    </recommendedName>
</protein>
<feature type="compositionally biased region" description="Low complexity" evidence="3">
    <location>
        <begin position="972"/>
        <end position="986"/>
    </location>
</feature>
<feature type="domain" description="MutL C-terminal dimerisation" evidence="4">
    <location>
        <begin position="826"/>
        <end position="1022"/>
    </location>
</feature>
<evidence type="ECO:0000256" key="1">
    <source>
        <dbReference type="ARBA" id="ARBA00006082"/>
    </source>
</evidence>
<dbReference type="Proteomes" id="UP000756346">
    <property type="component" value="Unassembled WGS sequence"/>
</dbReference>
<dbReference type="InterPro" id="IPR002099">
    <property type="entry name" value="MutL/Mlh/PMS"/>
</dbReference>
<dbReference type="GO" id="GO:0005524">
    <property type="term" value="F:ATP binding"/>
    <property type="evidence" value="ECO:0007669"/>
    <property type="project" value="InterPro"/>
</dbReference>
<name>A0A9P9BQJ7_9PEZI</name>
<dbReference type="InterPro" id="IPR036890">
    <property type="entry name" value="HATPase_C_sf"/>
</dbReference>
<dbReference type="PROSITE" id="PS00058">
    <property type="entry name" value="DNA_MISMATCH_REPAIR_1"/>
    <property type="match status" value="1"/>
</dbReference>
<dbReference type="FunFam" id="3.30.1540.20:FF:000019">
    <property type="entry name" value="PMS1 homolog 2, mismatch repair system component"/>
    <property type="match status" value="1"/>
</dbReference>
<dbReference type="GO" id="GO:0030983">
    <property type="term" value="F:mismatched DNA binding"/>
    <property type="evidence" value="ECO:0007669"/>
    <property type="project" value="InterPro"/>
</dbReference>
<comment type="similarity">
    <text evidence="1">Belongs to the DNA mismatch repair MutL/HexB family.</text>
</comment>
<evidence type="ECO:0000259" key="5">
    <source>
        <dbReference type="SMART" id="SM01340"/>
    </source>
</evidence>
<dbReference type="GO" id="GO:0016887">
    <property type="term" value="F:ATP hydrolysis activity"/>
    <property type="evidence" value="ECO:0007669"/>
    <property type="project" value="InterPro"/>
</dbReference>
<comment type="caution">
    <text evidence="6">The sequence shown here is derived from an EMBL/GenBank/DDBJ whole genome shotgun (WGS) entry which is preliminary data.</text>
</comment>
<dbReference type="FunFam" id="3.30.230.10:FF:000120">
    <property type="entry name" value="Mismatch repair endonuclease PMS2"/>
    <property type="match status" value="1"/>
</dbReference>
<gene>
    <name evidence="6" type="ORF">B0I36DRAFT_383852</name>
</gene>
<dbReference type="AlphaFoldDB" id="A0A9P9BQJ7"/>
<dbReference type="Gene3D" id="3.30.565.10">
    <property type="entry name" value="Histidine kinase-like ATPase, C-terminal domain"/>
    <property type="match status" value="1"/>
</dbReference>
<evidence type="ECO:0000313" key="7">
    <source>
        <dbReference type="Proteomes" id="UP000756346"/>
    </source>
</evidence>
<dbReference type="GO" id="GO:0061982">
    <property type="term" value="P:meiosis I cell cycle process"/>
    <property type="evidence" value="ECO:0007669"/>
    <property type="project" value="UniProtKB-ARBA"/>
</dbReference>
<dbReference type="InterPro" id="IPR037198">
    <property type="entry name" value="MutL_C_sf"/>
</dbReference>
<dbReference type="EMBL" id="JAGTJQ010000005">
    <property type="protein sequence ID" value="KAH7030948.1"/>
    <property type="molecule type" value="Genomic_DNA"/>
</dbReference>
<sequence length="1118" mass="122354">MATIKAIEAQTIHQIQSGQVIVDLCSVVKELVENSLDAGATSIDVRFKNQGLDAIEVQDNGSGISPNNYETLALKHYTSKLATYSDLTTLETFGFRGEALSSLCALSTFTVTTCLAADVPKGSKLEFETSGKLRSTTVVASQKGTTISVENLFKNLPVRRRELERNIKREWNRVITVLNQYACIQTGVKFSVSQQPTKGKRITLFSTKGNKTTRENIVNVFGAKTLTVLIALDLKLELEPTKAPLHLRTAGASTTDTTEIHVRGHVSRPAHGEGRQTPDRQMFFVNGRPCGLPQFAKVFNEVYKSYNASQSPFIFADIQLDTHLYDVNVSPDKRTILLHDQPRMLDNLREALIELFEAQDYAVPSSTLLLSKQMPYKKPPMTRESILSSFRNDQSQVETGQPGGSGAEDPASVDDEEEQGTTEPDGEIDTNMQTQANRAISISQWARDTAETAPHITLENEQEPSAKLLGKSQGIEARRTQTSDDDIGKHPPSLEPDSDPPDDGTENSESPTGALMQKRRESPIPAVAPPVHTAGSSASQLFAPARSKRPAPELATITIGDSTVTSMLGAPSKRTKTTPTSSSMPTRSKGKANMPSFQGRLTQMFAASTQKAQDIDESSEAPMSGQDDDVSDTESEQLFVKDDDDEIMSNSEHDADKEASADEAMMNEARMLASSAIDRGASQASSSEALAGEQSEGSDESDRGSHNEETAKIQGSDYEDEDEDLQEQEPEEQAETKSSEEAQKRTQTFMKGPIRKHATQNLQQTLRVNENAIKSMMGFSAASISKSSSLSTSKEDLPAADRLDAEDAETKLSLTISKTDLLSMKIIGQFNLGFIIAVREAKSRVKTDTSMGDRDDELFIIDQHATDEKYNFERLQASTVVQSQRLVQPKQLDLTALEEEVIKENIPALEANGFQVEIDESGFHPVGQRVRLLSLPLSRETTFDLADLEELVSLLTDHHEISASAVVTPARTTTTNTSATTSSLLSQLGSGAMPTTIPRPSKVRKMFAMRACRSSVMIGKALTTKQMEKLVRHMGELDKPWNCPHGRPTMRHLCRLGAGWDKMGWTEGRDVHNHADGDDGYLDTDGGADNGRRGGRGEARGKARSKKTTTDWAAYLRA</sequence>
<evidence type="ECO:0000256" key="3">
    <source>
        <dbReference type="SAM" id="MobiDB-lite"/>
    </source>
</evidence>
<dbReference type="InterPro" id="IPR013507">
    <property type="entry name" value="DNA_mismatch_S5_2-like"/>
</dbReference>
<dbReference type="CDD" id="cd16926">
    <property type="entry name" value="HATPase_MutL-MLH-PMS-like"/>
    <property type="match status" value="1"/>
</dbReference>
<evidence type="ECO:0000259" key="4">
    <source>
        <dbReference type="SMART" id="SM00853"/>
    </source>
</evidence>
<dbReference type="GO" id="GO:0032389">
    <property type="term" value="C:MutLalpha complex"/>
    <property type="evidence" value="ECO:0007669"/>
    <property type="project" value="TreeGrafter"/>
</dbReference>
<accession>A0A9P9BQJ7</accession>
<feature type="compositionally biased region" description="Acidic residues" evidence="3">
    <location>
        <begin position="496"/>
        <end position="506"/>
    </location>
</feature>
<evidence type="ECO:0000256" key="2">
    <source>
        <dbReference type="ARBA" id="ARBA00022763"/>
    </source>
</evidence>
<dbReference type="Gene3D" id="3.30.230.10">
    <property type="match status" value="1"/>
</dbReference>
<dbReference type="PANTHER" id="PTHR10073:SF52">
    <property type="entry name" value="MISMATCH REPAIR ENDONUCLEASE PMS2"/>
    <property type="match status" value="1"/>
</dbReference>
<dbReference type="NCBIfam" id="TIGR00585">
    <property type="entry name" value="mutl"/>
    <property type="match status" value="1"/>
</dbReference>
<feature type="compositionally biased region" description="Basic and acidic residues" evidence="3">
    <location>
        <begin position="700"/>
        <end position="711"/>
    </location>
</feature>
<feature type="compositionally biased region" description="Basic and acidic residues" evidence="3">
    <location>
        <begin position="476"/>
        <end position="489"/>
    </location>
</feature>
<dbReference type="Gene3D" id="3.30.1370.100">
    <property type="entry name" value="MutL, C-terminal domain, regulatory subdomain"/>
    <property type="match status" value="1"/>
</dbReference>
<evidence type="ECO:0008006" key="8">
    <source>
        <dbReference type="Google" id="ProtNLM"/>
    </source>
</evidence>
<dbReference type="InterPro" id="IPR014762">
    <property type="entry name" value="DNA_mismatch_repair_CS"/>
</dbReference>
<dbReference type="RefSeq" id="XP_046012628.1">
    <property type="nucleotide sequence ID" value="XM_046160975.1"/>
</dbReference>
<feature type="region of interest" description="Disordered" evidence="3">
    <location>
        <begin position="455"/>
        <end position="753"/>
    </location>
</feature>
<dbReference type="GO" id="GO:0140664">
    <property type="term" value="F:ATP-dependent DNA damage sensor activity"/>
    <property type="evidence" value="ECO:0007669"/>
    <property type="project" value="InterPro"/>
</dbReference>
<feature type="compositionally biased region" description="Acidic residues" evidence="3">
    <location>
        <begin position="626"/>
        <end position="635"/>
    </location>
</feature>
<dbReference type="InterPro" id="IPR042121">
    <property type="entry name" value="MutL_C_regsub"/>
</dbReference>
<feature type="compositionally biased region" description="Acidic residues" evidence="3">
    <location>
        <begin position="411"/>
        <end position="428"/>
    </location>
</feature>
<dbReference type="InterPro" id="IPR014721">
    <property type="entry name" value="Ribsml_uS5_D2-typ_fold_subgr"/>
</dbReference>
<feature type="compositionally biased region" description="Low complexity" evidence="3">
    <location>
        <begin position="577"/>
        <end position="587"/>
    </location>
</feature>
<feature type="region of interest" description="Disordered" evidence="3">
    <location>
        <begin position="1073"/>
        <end position="1107"/>
    </location>
</feature>
<feature type="compositionally biased region" description="Basic and acidic residues" evidence="3">
    <location>
        <begin position="1090"/>
        <end position="1101"/>
    </location>
</feature>
<dbReference type="InterPro" id="IPR042120">
    <property type="entry name" value="MutL_C_dimsub"/>
</dbReference>
<dbReference type="InterPro" id="IPR020568">
    <property type="entry name" value="Ribosomal_Su5_D2-typ_SF"/>
</dbReference>
<feature type="region of interest" description="Disordered" evidence="3">
    <location>
        <begin position="972"/>
        <end position="998"/>
    </location>
</feature>
<dbReference type="InterPro" id="IPR014790">
    <property type="entry name" value="MutL_C"/>
</dbReference>
<feature type="region of interest" description="Disordered" evidence="3">
    <location>
        <begin position="391"/>
        <end position="432"/>
    </location>
</feature>
<keyword evidence="2" id="KW-0227">DNA damage</keyword>
<feature type="compositionally biased region" description="Basic and acidic residues" evidence="3">
    <location>
        <begin position="734"/>
        <end position="744"/>
    </location>
</feature>
<dbReference type="SMART" id="SM00853">
    <property type="entry name" value="MutL_C"/>
    <property type="match status" value="1"/>
</dbReference>
<dbReference type="GeneID" id="70190521"/>
<dbReference type="FunFam" id="3.30.565.10:FF:000014">
    <property type="entry name" value="Mismatch repair endonuclease pms1, putative"/>
    <property type="match status" value="1"/>
</dbReference>
<dbReference type="PANTHER" id="PTHR10073">
    <property type="entry name" value="DNA MISMATCH REPAIR PROTEIN MLH, PMS, MUTL"/>
    <property type="match status" value="1"/>
</dbReference>